<dbReference type="PATRIC" id="fig|1423801.4.peg.1696"/>
<keyword evidence="2" id="KW-1185">Reference proteome</keyword>
<sequence>MRQTLLFNVLAPAYVIKLLHAKSTVYDFANMSYGCGGLFWSMTALKNGEKVNI</sequence>
<evidence type="ECO:0000313" key="2">
    <source>
        <dbReference type="Proteomes" id="UP000051166"/>
    </source>
</evidence>
<dbReference type="Proteomes" id="UP000051166">
    <property type="component" value="Unassembled WGS sequence"/>
</dbReference>
<dbReference type="EMBL" id="AZFQ01000053">
    <property type="protein sequence ID" value="KRL97107.1"/>
    <property type="molecule type" value="Genomic_DNA"/>
</dbReference>
<name>A0A0R1V157_9LACO</name>
<evidence type="ECO:0000313" key="1">
    <source>
        <dbReference type="EMBL" id="KRL97107.1"/>
    </source>
</evidence>
<gene>
    <name evidence="1" type="ORF">FD50_GL001658</name>
</gene>
<dbReference type="AlphaFoldDB" id="A0A0R1V157"/>
<proteinExistence type="predicted"/>
<reference evidence="1 2" key="1">
    <citation type="journal article" date="2015" name="Genome Announc.">
        <title>Expanding the biotechnology potential of lactobacilli through comparative genomics of 213 strains and associated genera.</title>
        <authorList>
            <person name="Sun Z."/>
            <person name="Harris H.M."/>
            <person name="McCann A."/>
            <person name="Guo C."/>
            <person name="Argimon S."/>
            <person name="Zhang W."/>
            <person name="Yang X."/>
            <person name="Jeffery I.B."/>
            <person name="Cooney J.C."/>
            <person name="Kagawa T.F."/>
            <person name="Liu W."/>
            <person name="Song Y."/>
            <person name="Salvetti E."/>
            <person name="Wrobel A."/>
            <person name="Rasinkangas P."/>
            <person name="Parkhill J."/>
            <person name="Rea M.C."/>
            <person name="O'Sullivan O."/>
            <person name="Ritari J."/>
            <person name="Douillard F.P."/>
            <person name="Paul Ross R."/>
            <person name="Yang R."/>
            <person name="Briner A.E."/>
            <person name="Felis G.E."/>
            <person name="de Vos W.M."/>
            <person name="Barrangou R."/>
            <person name="Klaenhammer T.R."/>
            <person name="Caufield P.W."/>
            <person name="Cui Y."/>
            <person name="Zhang H."/>
            <person name="O'Toole P.W."/>
        </authorList>
    </citation>
    <scope>NUCLEOTIDE SEQUENCE [LARGE SCALE GENOMIC DNA]</scope>
    <source>
        <strain evidence="1 2">DSM 16230</strain>
    </source>
</reference>
<organism evidence="1 2">
    <name type="scientific">Liquorilactobacillus satsumensis DSM 16230 = JCM 12392</name>
    <dbReference type="NCBI Taxonomy" id="1423801"/>
    <lineage>
        <taxon>Bacteria</taxon>
        <taxon>Bacillati</taxon>
        <taxon>Bacillota</taxon>
        <taxon>Bacilli</taxon>
        <taxon>Lactobacillales</taxon>
        <taxon>Lactobacillaceae</taxon>
        <taxon>Liquorilactobacillus</taxon>
    </lineage>
</organism>
<comment type="caution">
    <text evidence="1">The sequence shown here is derived from an EMBL/GenBank/DDBJ whole genome shotgun (WGS) entry which is preliminary data.</text>
</comment>
<protein>
    <submittedName>
        <fullName evidence="1">Uncharacterized protein</fullName>
    </submittedName>
</protein>
<accession>A0A0R1V157</accession>